<dbReference type="Pfam" id="PF24320">
    <property type="entry name" value="DUF7492"/>
    <property type="match status" value="1"/>
</dbReference>
<dbReference type="Proteomes" id="UP000799770">
    <property type="component" value="Unassembled WGS sequence"/>
</dbReference>
<evidence type="ECO:0000259" key="1">
    <source>
        <dbReference type="Pfam" id="PF24320"/>
    </source>
</evidence>
<dbReference type="EMBL" id="ML977336">
    <property type="protein sequence ID" value="KAF2110888.1"/>
    <property type="molecule type" value="Genomic_DNA"/>
</dbReference>
<evidence type="ECO:0000313" key="3">
    <source>
        <dbReference type="Proteomes" id="UP000799770"/>
    </source>
</evidence>
<sequence>MGVTPGYAYRYTENRQVSLPYQQVGKPEKAGTIYVFGTQNPKDDEKIADDDEKIAVSFSELRMATAPARMVPKDDQKIADVLQWTEDDNGGNKKGILVGIEAGYPRAFG</sequence>
<dbReference type="OrthoDB" id="64281at2759"/>
<evidence type="ECO:0000313" key="2">
    <source>
        <dbReference type="EMBL" id="KAF2110888.1"/>
    </source>
</evidence>
<accession>A0A6A5YXQ6</accession>
<keyword evidence="3" id="KW-1185">Reference proteome</keyword>
<organism evidence="2 3">
    <name type="scientific">Lophiotrema nucula</name>
    <dbReference type="NCBI Taxonomy" id="690887"/>
    <lineage>
        <taxon>Eukaryota</taxon>
        <taxon>Fungi</taxon>
        <taxon>Dikarya</taxon>
        <taxon>Ascomycota</taxon>
        <taxon>Pezizomycotina</taxon>
        <taxon>Dothideomycetes</taxon>
        <taxon>Pleosporomycetidae</taxon>
        <taxon>Pleosporales</taxon>
        <taxon>Lophiotremataceae</taxon>
        <taxon>Lophiotrema</taxon>
    </lineage>
</organism>
<gene>
    <name evidence="2" type="ORF">BDV96DRAFT_650496</name>
</gene>
<proteinExistence type="predicted"/>
<reference evidence="2" key="1">
    <citation type="journal article" date="2020" name="Stud. Mycol.">
        <title>101 Dothideomycetes genomes: a test case for predicting lifestyles and emergence of pathogens.</title>
        <authorList>
            <person name="Haridas S."/>
            <person name="Albert R."/>
            <person name="Binder M."/>
            <person name="Bloem J."/>
            <person name="Labutti K."/>
            <person name="Salamov A."/>
            <person name="Andreopoulos B."/>
            <person name="Baker S."/>
            <person name="Barry K."/>
            <person name="Bills G."/>
            <person name="Bluhm B."/>
            <person name="Cannon C."/>
            <person name="Castanera R."/>
            <person name="Culley D."/>
            <person name="Daum C."/>
            <person name="Ezra D."/>
            <person name="Gonzalez J."/>
            <person name="Henrissat B."/>
            <person name="Kuo A."/>
            <person name="Liang C."/>
            <person name="Lipzen A."/>
            <person name="Lutzoni F."/>
            <person name="Magnuson J."/>
            <person name="Mondo S."/>
            <person name="Nolan M."/>
            <person name="Ohm R."/>
            <person name="Pangilinan J."/>
            <person name="Park H.-J."/>
            <person name="Ramirez L."/>
            <person name="Alfaro M."/>
            <person name="Sun H."/>
            <person name="Tritt A."/>
            <person name="Yoshinaga Y."/>
            <person name="Zwiers L.-H."/>
            <person name="Turgeon B."/>
            <person name="Goodwin S."/>
            <person name="Spatafora J."/>
            <person name="Crous P."/>
            <person name="Grigoriev I."/>
        </authorList>
    </citation>
    <scope>NUCLEOTIDE SEQUENCE</scope>
    <source>
        <strain evidence="2">CBS 627.86</strain>
    </source>
</reference>
<protein>
    <recommendedName>
        <fullName evidence="1">DUF7492 domain-containing protein</fullName>
    </recommendedName>
</protein>
<dbReference type="InterPro" id="IPR055915">
    <property type="entry name" value="DUF7492"/>
</dbReference>
<feature type="domain" description="DUF7492" evidence="1">
    <location>
        <begin position="8"/>
        <end position="49"/>
    </location>
</feature>
<name>A0A6A5YXQ6_9PLEO</name>
<dbReference type="AlphaFoldDB" id="A0A6A5YXQ6"/>